<accession>S4XXT1</accession>
<evidence type="ECO:0000313" key="2">
    <source>
        <dbReference type="Proteomes" id="UP000014803"/>
    </source>
</evidence>
<dbReference type="EMBL" id="CP003969">
    <property type="protein sequence ID" value="AGP35423.1"/>
    <property type="molecule type" value="Genomic_DNA"/>
</dbReference>
<dbReference type="HOGENOM" id="CLU_3376070_0_0_7"/>
<dbReference type="STRING" id="1254432.SCE1572_13355"/>
<dbReference type="Proteomes" id="UP000014803">
    <property type="component" value="Chromosome"/>
</dbReference>
<reference evidence="1 2" key="1">
    <citation type="journal article" date="2013" name="Sci. Rep.">
        <title>Extraordinary expansion of a Sorangium cellulosum genome from an alkaline milieu.</title>
        <authorList>
            <person name="Han K."/>
            <person name="Li Z.F."/>
            <person name="Peng R."/>
            <person name="Zhu L.P."/>
            <person name="Zhou T."/>
            <person name="Wang L.G."/>
            <person name="Li S.G."/>
            <person name="Zhang X.B."/>
            <person name="Hu W."/>
            <person name="Wu Z.H."/>
            <person name="Qin N."/>
            <person name="Li Y.Z."/>
        </authorList>
    </citation>
    <scope>NUCLEOTIDE SEQUENCE [LARGE SCALE GENOMIC DNA]</scope>
    <source>
        <strain evidence="1 2">So0157-2</strain>
    </source>
</reference>
<organism evidence="1 2">
    <name type="scientific">Sorangium cellulosum So0157-2</name>
    <dbReference type="NCBI Taxonomy" id="1254432"/>
    <lineage>
        <taxon>Bacteria</taxon>
        <taxon>Pseudomonadati</taxon>
        <taxon>Myxococcota</taxon>
        <taxon>Polyangia</taxon>
        <taxon>Polyangiales</taxon>
        <taxon>Polyangiaceae</taxon>
        <taxon>Sorangium</taxon>
    </lineage>
</organism>
<proteinExistence type="predicted"/>
<evidence type="ECO:0000313" key="1">
    <source>
        <dbReference type="EMBL" id="AGP35423.1"/>
    </source>
</evidence>
<gene>
    <name evidence="1" type="ORF">SCE1572_13355</name>
</gene>
<name>S4XXT1_SORCE</name>
<dbReference type="AlphaFoldDB" id="S4XXT1"/>
<sequence length="34" mass="3841">MSRRARLARRAAWALRSAARAYREPEGDHGTIST</sequence>
<protein>
    <submittedName>
        <fullName evidence="1">Uncharacterized protein</fullName>
    </submittedName>
</protein>
<dbReference type="KEGG" id="scu:SCE1572_13355"/>